<keyword evidence="2" id="KW-0106">Calcium</keyword>
<proteinExistence type="predicted"/>
<dbReference type="Gene3D" id="1.10.238.10">
    <property type="entry name" value="EF-hand"/>
    <property type="match status" value="1"/>
</dbReference>
<dbReference type="PROSITE" id="PS00018">
    <property type="entry name" value="EF_HAND_1"/>
    <property type="match status" value="1"/>
</dbReference>
<evidence type="ECO:0000313" key="4">
    <source>
        <dbReference type="EMBL" id="EDO37209.1"/>
    </source>
</evidence>
<dbReference type="EMBL" id="DS469652">
    <property type="protein sequence ID" value="EDO37209.1"/>
    <property type="molecule type" value="Genomic_DNA"/>
</dbReference>
<evidence type="ECO:0000256" key="2">
    <source>
        <dbReference type="ARBA" id="ARBA00022837"/>
    </source>
</evidence>
<feature type="domain" description="EF-hand" evidence="3">
    <location>
        <begin position="118"/>
        <end position="153"/>
    </location>
</feature>
<dbReference type="PANTHER" id="PTHR23048">
    <property type="entry name" value="MYOSIN LIGHT CHAIN 1, 3"/>
    <property type="match status" value="1"/>
</dbReference>
<evidence type="ECO:0000256" key="1">
    <source>
        <dbReference type="ARBA" id="ARBA00022737"/>
    </source>
</evidence>
<dbReference type="PhylomeDB" id="A7SGH6"/>
<dbReference type="eggNOG" id="KOG0027">
    <property type="taxonomic scope" value="Eukaryota"/>
</dbReference>
<dbReference type="AlphaFoldDB" id="A7SGH6"/>
<dbReference type="GO" id="GO:0030234">
    <property type="term" value="F:enzyme regulator activity"/>
    <property type="evidence" value="ECO:0000318"/>
    <property type="project" value="GO_Central"/>
</dbReference>
<dbReference type="PROSITE" id="PS50222">
    <property type="entry name" value="EF_HAND_2"/>
    <property type="match status" value="3"/>
</dbReference>
<dbReference type="GO" id="GO:0000226">
    <property type="term" value="P:microtubule cytoskeleton organization"/>
    <property type="evidence" value="ECO:0000318"/>
    <property type="project" value="GO_Central"/>
</dbReference>
<dbReference type="InterPro" id="IPR050230">
    <property type="entry name" value="CALM/Myosin/TropC-like"/>
</dbReference>
<dbReference type="GO" id="GO:0005509">
    <property type="term" value="F:calcium ion binding"/>
    <property type="evidence" value="ECO:0000318"/>
    <property type="project" value="GO_Central"/>
</dbReference>
<dbReference type="STRING" id="45351.A7SGH6"/>
<evidence type="ECO:0000313" key="5">
    <source>
        <dbReference type="Proteomes" id="UP000001593"/>
    </source>
</evidence>
<dbReference type="InParanoid" id="A7SGH6"/>
<dbReference type="GO" id="GO:0005737">
    <property type="term" value="C:cytoplasm"/>
    <property type="evidence" value="ECO:0000318"/>
    <property type="project" value="GO_Central"/>
</dbReference>
<dbReference type="InterPro" id="IPR002048">
    <property type="entry name" value="EF_hand_dom"/>
</dbReference>
<feature type="domain" description="EF-hand" evidence="3">
    <location>
        <begin position="82"/>
        <end position="117"/>
    </location>
</feature>
<dbReference type="PANTHER" id="PTHR23048:SF59">
    <property type="entry name" value="EF-HAND SUPERFAMILY PROTEIN"/>
    <property type="match status" value="1"/>
</dbReference>
<accession>A7SGH6</accession>
<keyword evidence="5" id="KW-1185">Reference proteome</keyword>
<dbReference type="SUPFAM" id="SSF47473">
    <property type="entry name" value="EF-hand"/>
    <property type="match status" value="1"/>
</dbReference>
<dbReference type="OrthoDB" id="26525at2759"/>
<dbReference type="InterPro" id="IPR011992">
    <property type="entry name" value="EF-hand-dom_pair"/>
</dbReference>
<dbReference type="KEGG" id="nve:5508683"/>
<keyword evidence="1" id="KW-0677">Repeat</keyword>
<gene>
    <name evidence="4" type="ORF">NEMVEDRAFT_v1g170381</name>
</gene>
<dbReference type="InterPro" id="IPR018247">
    <property type="entry name" value="EF_Hand_1_Ca_BS"/>
</dbReference>
<feature type="domain" description="EF-hand" evidence="3">
    <location>
        <begin position="8"/>
        <end position="43"/>
    </location>
</feature>
<dbReference type="HOGENOM" id="CLU_114999_0_0_1"/>
<sequence>MQRRISQEQKTNILQAFQLADKTSKGYLDKHDLKVAFVYLFGYKPSSYEVQELMNKSNDDTSSGMTIDTFLRIASTKTLAQDPDDHIRQVFQAFDMECRGFITLDNAKRVFSQVAPFVSAKNVENVFREIDGDGDGRVSYKDFEFMMKYAVSDDL</sequence>
<dbReference type="Proteomes" id="UP000001593">
    <property type="component" value="Unassembled WGS sequence"/>
</dbReference>
<dbReference type="CDD" id="cd00051">
    <property type="entry name" value="EFh"/>
    <property type="match status" value="1"/>
</dbReference>
<evidence type="ECO:0000259" key="3">
    <source>
        <dbReference type="PROSITE" id="PS50222"/>
    </source>
</evidence>
<dbReference type="FunFam" id="1.10.238.10:FF:000001">
    <property type="entry name" value="Calmodulin 1"/>
    <property type="match status" value="1"/>
</dbReference>
<dbReference type="Pfam" id="PF13499">
    <property type="entry name" value="EF-hand_7"/>
    <property type="match status" value="1"/>
</dbReference>
<protein>
    <recommendedName>
        <fullName evidence="3">EF-hand domain-containing protein</fullName>
    </recommendedName>
</protein>
<organism evidence="4 5">
    <name type="scientific">Nematostella vectensis</name>
    <name type="common">Starlet sea anemone</name>
    <dbReference type="NCBI Taxonomy" id="45351"/>
    <lineage>
        <taxon>Eukaryota</taxon>
        <taxon>Metazoa</taxon>
        <taxon>Cnidaria</taxon>
        <taxon>Anthozoa</taxon>
        <taxon>Hexacorallia</taxon>
        <taxon>Actiniaria</taxon>
        <taxon>Edwardsiidae</taxon>
        <taxon>Nematostella</taxon>
    </lineage>
</organism>
<dbReference type="OMA" id="YAMKHGQ"/>
<dbReference type="SMART" id="SM00054">
    <property type="entry name" value="EFh"/>
    <property type="match status" value="3"/>
</dbReference>
<name>A7SGH6_NEMVE</name>
<reference evidence="4 5" key="1">
    <citation type="journal article" date="2007" name="Science">
        <title>Sea anemone genome reveals ancestral eumetazoan gene repertoire and genomic organization.</title>
        <authorList>
            <person name="Putnam N.H."/>
            <person name="Srivastava M."/>
            <person name="Hellsten U."/>
            <person name="Dirks B."/>
            <person name="Chapman J."/>
            <person name="Salamov A."/>
            <person name="Terry A."/>
            <person name="Shapiro H."/>
            <person name="Lindquist E."/>
            <person name="Kapitonov V.V."/>
            <person name="Jurka J."/>
            <person name="Genikhovich G."/>
            <person name="Grigoriev I.V."/>
            <person name="Lucas S.M."/>
            <person name="Steele R.E."/>
            <person name="Finnerty J.R."/>
            <person name="Technau U."/>
            <person name="Martindale M.Q."/>
            <person name="Rokhsar D.S."/>
        </authorList>
    </citation>
    <scope>NUCLEOTIDE SEQUENCE [LARGE SCALE GENOMIC DNA]</scope>
    <source>
        <strain evidence="5">CH2 X CH6</strain>
    </source>
</reference>